<evidence type="ECO:0000256" key="1">
    <source>
        <dbReference type="SAM" id="Phobius"/>
    </source>
</evidence>
<keyword evidence="3" id="KW-1185">Reference proteome</keyword>
<feature type="transmembrane region" description="Helical" evidence="1">
    <location>
        <begin position="79"/>
        <end position="100"/>
    </location>
</feature>
<feature type="transmembrane region" description="Helical" evidence="1">
    <location>
        <begin position="132"/>
        <end position="156"/>
    </location>
</feature>
<dbReference type="Proteomes" id="UP000254792">
    <property type="component" value="Chromosome"/>
</dbReference>
<evidence type="ECO:0000313" key="3">
    <source>
        <dbReference type="Proteomes" id="UP000254792"/>
    </source>
</evidence>
<gene>
    <name evidence="2" type="ORF">SALLE_v1c11360</name>
</gene>
<protein>
    <submittedName>
        <fullName evidence="2">ABC transporter permease</fullName>
    </submittedName>
</protein>
<name>A0A345Z5C7_9MOLU</name>
<accession>A0A345Z5C7</accession>
<proteinExistence type="predicted"/>
<keyword evidence="1" id="KW-0472">Membrane</keyword>
<dbReference type="RefSeq" id="WP_115558690.1">
    <property type="nucleotide sequence ID" value="NZ_CP031376.1"/>
</dbReference>
<feature type="transmembrane region" description="Helical" evidence="1">
    <location>
        <begin position="200"/>
        <end position="220"/>
    </location>
</feature>
<feature type="transmembrane region" description="Helical" evidence="1">
    <location>
        <begin position="21"/>
        <end position="44"/>
    </location>
</feature>
<dbReference type="AlphaFoldDB" id="A0A345Z5C7"/>
<keyword evidence="1" id="KW-0812">Transmembrane</keyword>
<dbReference type="OrthoDB" id="389252at2"/>
<feature type="transmembrane region" description="Helical" evidence="1">
    <location>
        <begin position="168"/>
        <end position="193"/>
    </location>
</feature>
<dbReference type="EMBL" id="CP031376">
    <property type="protein sequence ID" value="AXK51806.1"/>
    <property type="molecule type" value="Genomic_DNA"/>
</dbReference>
<reference evidence="2 3" key="1">
    <citation type="submission" date="2018-07" db="EMBL/GenBank/DDBJ databases">
        <title>Complete genome sequence of Spiroplasma alleghenense PLHS-1 (ATCC 51752).</title>
        <authorList>
            <person name="Chou L."/>
            <person name="Lee T.-Y."/>
            <person name="Tsai Y.-M."/>
            <person name="Kuo C.-H."/>
        </authorList>
    </citation>
    <scope>NUCLEOTIDE SEQUENCE [LARGE SCALE GENOMIC DNA]</scope>
    <source>
        <strain evidence="2 3">PLHS-1</strain>
    </source>
</reference>
<sequence>MKDNIFAGNNKIVMAHLKVNWKIILFFSLFWLFIAVSLMTAVLVPFDKNMTSAFIRPTQIERQIGNSTYGGLKPTVSQMLNFALFGAPGIVFFIIVLMTMAGRIFSKEINGGQINIWMTSAVSRTQIFYSKFMFIIFSVFIIFIPNFLVILIVSAISVDANQYFGNVLLYGVQFFIFITFMAALVSLVVFYLAEKGPLPFIVISLIALYILVTWIITLISDLGNDLTPKWMSYVKYYSIQSLLVNPLNFDYWIQDPLAEQIIVKGERTYIIQHTLHNKAELWLSIFAPVILLGTATGIVIGTNALFIRKDFNI</sequence>
<feature type="transmembrane region" description="Helical" evidence="1">
    <location>
        <begin position="285"/>
        <end position="307"/>
    </location>
</feature>
<evidence type="ECO:0000313" key="2">
    <source>
        <dbReference type="EMBL" id="AXK51806.1"/>
    </source>
</evidence>
<dbReference type="KEGG" id="salx:SALLE_v1c11360"/>
<organism evidence="2 3">
    <name type="scientific">Spiroplasma alleghenense</name>
    <dbReference type="NCBI Taxonomy" id="216931"/>
    <lineage>
        <taxon>Bacteria</taxon>
        <taxon>Bacillati</taxon>
        <taxon>Mycoplasmatota</taxon>
        <taxon>Mollicutes</taxon>
        <taxon>Entomoplasmatales</taxon>
        <taxon>Spiroplasmataceae</taxon>
        <taxon>Spiroplasma</taxon>
    </lineage>
</organism>
<keyword evidence="1" id="KW-1133">Transmembrane helix</keyword>